<evidence type="ECO:0000313" key="1">
    <source>
        <dbReference type="EMBL" id="OAB34159.1"/>
    </source>
</evidence>
<name>A0A168DFU9_9BACL</name>
<gene>
    <name evidence="1" type="ORF">PGLA_25015</name>
</gene>
<reference evidence="1 2" key="1">
    <citation type="submission" date="2016-03" db="EMBL/GenBank/DDBJ databases">
        <title>Draft genome sequence of Paenibacillus glacialis DSM 22343.</title>
        <authorList>
            <person name="Shin S.-K."/>
            <person name="Yi H."/>
        </authorList>
    </citation>
    <scope>NUCLEOTIDE SEQUENCE [LARGE SCALE GENOMIC DNA]</scope>
    <source>
        <strain evidence="1 2">DSM 22343</strain>
    </source>
</reference>
<sequence>MMDRRWASMLHLFKNNGRLSPLLTTRYVDIDKRIVHIRKLREVSKPWSQSEKFMLNLALHLFNESNKLANLSDMDYLDSYNLNLAIEAIRIRFK</sequence>
<protein>
    <submittedName>
        <fullName evidence="1">Uncharacterized protein</fullName>
    </submittedName>
</protein>
<dbReference type="AlphaFoldDB" id="A0A168DFU9"/>
<dbReference type="Proteomes" id="UP000076967">
    <property type="component" value="Unassembled WGS sequence"/>
</dbReference>
<accession>A0A168DFU9</accession>
<dbReference type="OrthoDB" id="2883779at2"/>
<dbReference type="STRING" id="494026.PGLA_25015"/>
<organism evidence="1 2">
    <name type="scientific">Paenibacillus glacialis</name>
    <dbReference type="NCBI Taxonomy" id="494026"/>
    <lineage>
        <taxon>Bacteria</taxon>
        <taxon>Bacillati</taxon>
        <taxon>Bacillota</taxon>
        <taxon>Bacilli</taxon>
        <taxon>Bacillales</taxon>
        <taxon>Paenibacillaceae</taxon>
        <taxon>Paenibacillus</taxon>
    </lineage>
</organism>
<dbReference type="EMBL" id="LVJH01000070">
    <property type="protein sequence ID" value="OAB34159.1"/>
    <property type="molecule type" value="Genomic_DNA"/>
</dbReference>
<evidence type="ECO:0000313" key="2">
    <source>
        <dbReference type="Proteomes" id="UP000076967"/>
    </source>
</evidence>
<comment type="caution">
    <text evidence="1">The sequence shown here is derived from an EMBL/GenBank/DDBJ whole genome shotgun (WGS) entry which is preliminary data.</text>
</comment>
<dbReference type="RefSeq" id="WP_068537902.1">
    <property type="nucleotide sequence ID" value="NZ_LVJH01000070.1"/>
</dbReference>
<proteinExistence type="predicted"/>
<keyword evidence="2" id="KW-1185">Reference proteome</keyword>